<sequence length="147" mass="16212">MDEKTVADLFKNGIACSQIVFSELSDDVGINKDDARKIASLFGGGIWSGEVCGAFTGALMALGLKYGHCKEGDVDAQNIGMSKLMEFKSKFEKEYGSVVCRKIMGYDLSVPEEMKMIEEKGLFENFCPKLVCRTIQIAEDMLSEDKP</sequence>
<dbReference type="RefSeq" id="WP_020449203.1">
    <property type="nucleotide sequence ID" value="NZ_CAYAXV010000005.1"/>
</dbReference>
<evidence type="ECO:0000313" key="1">
    <source>
        <dbReference type="EMBL" id="TQS82526.1"/>
    </source>
</evidence>
<dbReference type="OMA" id="GFNCAQS"/>
<accession>A0A8J8TEI0</accession>
<evidence type="ECO:0000313" key="2">
    <source>
        <dbReference type="Proteomes" id="UP000752814"/>
    </source>
</evidence>
<organism evidence="1 2">
    <name type="scientific">Candidatus Methanomassiliicoccus intestinalis</name>
    <dbReference type="NCBI Taxonomy" id="1406512"/>
    <lineage>
        <taxon>Archaea</taxon>
        <taxon>Methanobacteriati</taxon>
        <taxon>Thermoplasmatota</taxon>
        <taxon>Thermoplasmata</taxon>
        <taxon>Methanomassiliicoccales</taxon>
        <taxon>Methanomassiliicoccaceae</taxon>
        <taxon>Methanomassiliicoccus</taxon>
    </lineage>
</organism>
<dbReference type="AlphaFoldDB" id="A0A8J8TEI0"/>
<dbReference type="Proteomes" id="UP000752814">
    <property type="component" value="Unassembled WGS sequence"/>
</dbReference>
<dbReference type="Pfam" id="PF09719">
    <property type="entry name" value="C_GCAxxG_C_C"/>
    <property type="match status" value="1"/>
</dbReference>
<proteinExistence type="predicted"/>
<gene>
    <name evidence="1" type="ORF">A3207_09000</name>
</gene>
<dbReference type="NCBIfam" id="TIGR01909">
    <property type="entry name" value="C_GCAxxG_C_C"/>
    <property type="match status" value="1"/>
</dbReference>
<comment type="caution">
    <text evidence="1">The sequence shown here is derived from an EMBL/GenBank/DDBJ whole genome shotgun (WGS) entry which is preliminary data.</text>
</comment>
<dbReference type="GeneID" id="41323736"/>
<dbReference type="InterPro" id="IPR010181">
    <property type="entry name" value="CGCAxxGCC_motif"/>
</dbReference>
<evidence type="ECO:0008006" key="3">
    <source>
        <dbReference type="Google" id="ProtNLM"/>
    </source>
</evidence>
<reference evidence="1" key="1">
    <citation type="submission" date="2016-03" db="EMBL/GenBank/DDBJ databases">
        <authorList>
            <person name="Borrel G."/>
            <person name="Mccann A."/>
            <person name="O'Toole P.W."/>
        </authorList>
    </citation>
    <scope>NUCLEOTIDE SEQUENCE</scope>
    <source>
        <strain evidence="1">183</strain>
    </source>
</reference>
<name>A0A8J8TEI0_9ARCH</name>
<protein>
    <recommendedName>
        <fullName evidence="3">C_GCAxxG_C_C family protein</fullName>
    </recommendedName>
</protein>
<dbReference type="EMBL" id="LVVT01000017">
    <property type="protein sequence ID" value="TQS82526.1"/>
    <property type="molecule type" value="Genomic_DNA"/>
</dbReference>